<feature type="signal peptide" evidence="2">
    <location>
        <begin position="1"/>
        <end position="36"/>
    </location>
</feature>
<dbReference type="Pfam" id="PF00561">
    <property type="entry name" value="Abhydrolase_1"/>
    <property type="match status" value="1"/>
</dbReference>
<dbReference type="Gene3D" id="3.40.50.1820">
    <property type="entry name" value="alpha/beta hydrolase"/>
    <property type="match status" value="1"/>
</dbReference>
<dbReference type="RefSeq" id="WP_194555718.1">
    <property type="nucleotide sequence ID" value="NZ_JADKMY010000001.1"/>
</dbReference>
<gene>
    <name evidence="4" type="ORF">IRY30_01955</name>
</gene>
<comment type="caution">
    <text evidence="4">The sequence shown here is derived from an EMBL/GenBank/DDBJ whole genome shotgun (WGS) entry which is preliminary data.</text>
</comment>
<dbReference type="SUPFAM" id="SSF53474">
    <property type="entry name" value="alpha/beta-Hydrolases"/>
    <property type="match status" value="1"/>
</dbReference>
<dbReference type="InterPro" id="IPR029058">
    <property type="entry name" value="AB_hydrolase_fold"/>
</dbReference>
<reference evidence="4 5" key="1">
    <citation type="submission" date="2020-10" db="EMBL/GenBank/DDBJ databases">
        <title>Novel species in genus Corynebacterium.</title>
        <authorList>
            <person name="Zhang G."/>
        </authorList>
    </citation>
    <scope>NUCLEOTIDE SEQUENCE [LARGE SCALE GENOMIC DNA]</scope>
    <source>
        <strain evidence="4 5">DSM 45110</strain>
    </source>
</reference>
<protein>
    <submittedName>
        <fullName evidence="4">Alpha/beta fold hydrolase</fullName>
    </submittedName>
</protein>
<keyword evidence="5" id="KW-1185">Reference proteome</keyword>
<sequence length="232" mass="24372">MRMLFCTSNLLRRTGALLIGVSASLVSALHAAPAFAQDAPLSDPSSANSSTSAQGSGDGQYASSEMPFDVRNSTVGTGTEQNNFLSPFFQTILQPRLAPAGANDWNCKPSDEHPNPVILVHGTIENAYNNWAAMAPILKRDGYCVFAPNLGRAGLLAPGGFAAIANNTYGLGQVEITSEQLGKVVNEVLKTTGASQVDLVGHSQGGIVARYYAQFLGGTNAENPEKTAWARS</sequence>
<keyword evidence="4" id="KW-0378">Hydrolase</keyword>
<accession>A0ABR9ZHK3</accession>
<feature type="compositionally biased region" description="Low complexity" evidence="1">
    <location>
        <begin position="42"/>
        <end position="55"/>
    </location>
</feature>
<organism evidence="4 5">
    <name type="scientific">Corynebacterium suicordis DSM 45110</name>
    <dbReference type="NCBI Taxonomy" id="1121369"/>
    <lineage>
        <taxon>Bacteria</taxon>
        <taxon>Bacillati</taxon>
        <taxon>Actinomycetota</taxon>
        <taxon>Actinomycetes</taxon>
        <taxon>Mycobacteriales</taxon>
        <taxon>Corynebacteriaceae</taxon>
        <taxon>Corynebacterium</taxon>
    </lineage>
</organism>
<evidence type="ECO:0000256" key="1">
    <source>
        <dbReference type="SAM" id="MobiDB-lite"/>
    </source>
</evidence>
<dbReference type="EMBL" id="JADKMY010000001">
    <property type="protein sequence ID" value="MBF4552844.1"/>
    <property type="molecule type" value="Genomic_DNA"/>
</dbReference>
<evidence type="ECO:0000313" key="5">
    <source>
        <dbReference type="Proteomes" id="UP000635902"/>
    </source>
</evidence>
<dbReference type="Proteomes" id="UP000635902">
    <property type="component" value="Unassembled WGS sequence"/>
</dbReference>
<dbReference type="PANTHER" id="PTHR32015">
    <property type="entry name" value="FASTING INDUCED LIPASE"/>
    <property type="match status" value="1"/>
</dbReference>
<evidence type="ECO:0000259" key="3">
    <source>
        <dbReference type="Pfam" id="PF00561"/>
    </source>
</evidence>
<evidence type="ECO:0000313" key="4">
    <source>
        <dbReference type="EMBL" id="MBF4552844.1"/>
    </source>
</evidence>
<dbReference type="GO" id="GO:0016787">
    <property type="term" value="F:hydrolase activity"/>
    <property type="evidence" value="ECO:0007669"/>
    <property type="project" value="UniProtKB-KW"/>
</dbReference>
<feature type="region of interest" description="Disordered" evidence="1">
    <location>
        <begin position="39"/>
        <end position="73"/>
    </location>
</feature>
<dbReference type="InterPro" id="IPR000073">
    <property type="entry name" value="AB_hydrolase_1"/>
</dbReference>
<evidence type="ECO:0000256" key="2">
    <source>
        <dbReference type="SAM" id="SignalP"/>
    </source>
</evidence>
<name>A0ABR9ZHK3_9CORY</name>
<dbReference type="InterPro" id="IPR002918">
    <property type="entry name" value="Lipase_EstA/Esterase_EstB"/>
</dbReference>
<keyword evidence="2" id="KW-0732">Signal</keyword>
<proteinExistence type="predicted"/>
<feature type="chain" id="PRO_5046737087" evidence="2">
    <location>
        <begin position="37"/>
        <end position="232"/>
    </location>
</feature>
<feature type="domain" description="AB hydrolase-1" evidence="3">
    <location>
        <begin position="115"/>
        <end position="214"/>
    </location>
</feature>
<dbReference type="PANTHER" id="PTHR32015:SF1">
    <property type="entry name" value="LIPASE"/>
    <property type="match status" value="1"/>
</dbReference>